<dbReference type="InterPro" id="IPR013087">
    <property type="entry name" value="Znf_C2H2_type"/>
</dbReference>
<evidence type="ECO:0000313" key="4">
    <source>
        <dbReference type="EMBL" id="KAK7079428.1"/>
    </source>
</evidence>
<evidence type="ECO:0000313" key="5">
    <source>
        <dbReference type="Proteomes" id="UP001381693"/>
    </source>
</evidence>
<gene>
    <name evidence="4" type="ORF">SK128_025835</name>
</gene>
<keyword evidence="1" id="KW-0862">Zinc</keyword>
<evidence type="ECO:0000259" key="3">
    <source>
        <dbReference type="PROSITE" id="PS50157"/>
    </source>
</evidence>
<dbReference type="PROSITE" id="PS50157">
    <property type="entry name" value="ZINC_FINGER_C2H2_2"/>
    <property type="match status" value="1"/>
</dbReference>
<feature type="domain" description="C2H2-type" evidence="3">
    <location>
        <begin position="35"/>
        <end position="53"/>
    </location>
</feature>
<protein>
    <recommendedName>
        <fullName evidence="3">C2H2-type domain-containing protein</fullName>
    </recommendedName>
</protein>
<name>A0AAN8XDC9_HALRR</name>
<organism evidence="4 5">
    <name type="scientific">Halocaridina rubra</name>
    <name type="common">Hawaiian red shrimp</name>
    <dbReference type="NCBI Taxonomy" id="373956"/>
    <lineage>
        <taxon>Eukaryota</taxon>
        <taxon>Metazoa</taxon>
        <taxon>Ecdysozoa</taxon>
        <taxon>Arthropoda</taxon>
        <taxon>Crustacea</taxon>
        <taxon>Multicrustacea</taxon>
        <taxon>Malacostraca</taxon>
        <taxon>Eumalacostraca</taxon>
        <taxon>Eucarida</taxon>
        <taxon>Decapoda</taxon>
        <taxon>Pleocyemata</taxon>
        <taxon>Caridea</taxon>
        <taxon>Atyoidea</taxon>
        <taxon>Atyidae</taxon>
        <taxon>Halocaridina</taxon>
    </lineage>
</organism>
<dbReference type="GO" id="GO:0008270">
    <property type="term" value="F:zinc ion binding"/>
    <property type="evidence" value="ECO:0007669"/>
    <property type="project" value="UniProtKB-KW"/>
</dbReference>
<dbReference type="EMBL" id="JAXCGZ010007070">
    <property type="protein sequence ID" value="KAK7079428.1"/>
    <property type="molecule type" value="Genomic_DNA"/>
</dbReference>
<proteinExistence type="predicted"/>
<feature type="non-terminal residue" evidence="4">
    <location>
        <position position="1"/>
    </location>
</feature>
<dbReference type="Proteomes" id="UP001381693">
    <property type="component" value="Unassembled WGS sequence"/>
</dbReference>
<sequence>GSNLSRDDCASTVTNPRLPKKQEYSSSPITSANEFICHMCNRSFPKKTSLKSHDVYCRRKLCLESPHLRENTHISTARIQ</sequence>
<reference evidence="4 5" key="1">
    <citation type="submission" date="2023-11" db="EMBL/GenBank/DDBJ databases">
        <title>Halocaridina rubra genome assembly.</title>
        <authorList>
            <person name="Smith C."/>
        </authorList>
    </citation>
    <scope>NUCLEOTIDE SEQUENCE [LARGE SCALE GENOMIC DNA]</scope>
    <source>
        <strain evidence="4">EP-1</strain>
        <tissue evidence="4">Whole</tissue>
    </source>
</reference>
<evidence type="ECO:0000256" key="1">
    <source>
        <dbReference type="PROSITE-ProRule" id="PRU00042"/>
    </source>
</evidence>
<feature type="region of interest" description="Disordered" evidence="2">
    <location>
        <begin position="1"/>
        <end position="26"/>
    </location>
</feature>
<keyword evidence="1" id="KW-0863">Zinc-finger</keyword>
<comment type="caution">
    <text evidence="4">The sequence shown here is derived from an EMBL/GenBank/DDBJ whole genome shotgun (WGS) entry which is preliminary data.</text>
</comment>
<dbReference type="AlphaFoldDB" id="A0AAN8XDC9"/>
<evidence type="ECO:0000256" key="2">
    <source>
        <dbReference type="SAM" id="MobiDB-lite"/>
    </source>
</evidence>
<keyword evidence="5" id="KW-1185">Reference proteome</keyword>
<keyword evidence="1" id="KW-0479">Metal-binding</keyword>
<accession>A0AAN8XDC9</accession>